<feature type="domain" description="Kinesin motor" evidence="4">
    <location>
        <begin position="4"/>
        <end position="177"/>
    </location>
</feature>
<evidence type="ECO:0000259" key="4">
    <source>
        <dbReference type="PROSITE" id="PS50067"/>
    </source>
</evidence>
<keyword evidence="3" id="KW-0547">Nucleotide-binding</keyword>
<dbReference type="PANTHER" id="PTHR47968">
    <property type="entry name" value="CENTROMERE PROTEIN E"/>
    <property type="match status" value="1"/>
</dbReference>
<keyword evidence="3" id="KW-0067">ATP-binding</keyword>
<protein>
    <recommendedName>
        <fullName evidence="4">Kinesin motor domain-containing protein</fullName>
    </recommendedName>
</protein>
<dbReference type="Proteomes" id="UP000245383">
    <property type="component" value="Unassembled WGS sequence"/>
</dbReference>
<organism evidence="5 6">
    <name type="scientific">Smittium simulii</name>
    <dbReference type="NCBI Taxonomy" id="133385"/>
    <lineage>
        <taxon>Eukaryota</taxon>
        <taxon>Fungi</taxon>
        <taxon>Fungi incertae sedis</taxon>
        <taxon>Zoopagomycota</taxon>
        <taxon>Kickxellomycotina</taxon>
        <taxon>Harpellomycetes</taxon>
        <taxon>Harpellales</taxon>
        <taxon>Legeriomycetaceae</taxon>
        <taxon>Smittium</taxon>
    </lineage>
</organism>
<dbReference type="InterPro" id="IPR001752">
    <property type="entry name" value="Kinesin_motor_dom"/>
</dbReference>
<dbReference type="InterPro" id="IPR027640">
    <property type="entry name" value="Kinesin-like_fam"/>
</dbReference>
<feature type="binding site" evidence="3">
    <location>
        <begin position="93"/>
        <end position="100"/>
    </location>
    <ligand>
        <name>ATP</name>
        <dbReference type="ChEBI" id="CHEBI:30616"/>
    </ligand>
</feature>
<gene>
    <name evidence="5" type="ORF">BB561_003588</name>
</gene>
<accession>A0A2T9YKI6</accession>
<dbReference type="PANTHER" id="PTHR47968:SF75">
    <property type="entry name" value="CENTROMERE-ASSOCIATED PROTEIN E"/>
    <property type="match status" value="1"/>
</dbReference>
<dbReference type="PROSITE" id="PS50067">
    <property type="entry name" value="KINESIN_MOTOR_2"/>
    <property type="match status" value="1"/>
</dbReference>
<dbReference type="PRINTS" id="PR00380">
    <property type="entry name" value="KINESINHEAVY"/>
</dbReference>
<keyword evidence="6" id="KW-1185">Reference proteome</keyword>
<proteinExistence type="inferred from homology"/>
<dbReference type="GO" id="GO:0008017">
    <property type="term" value="F:microtubule binding"/>
    <property type="evidence" value="ECO:0007669"/>
    <property type="project" value="InterPro"/>
</dbReference>
<evidence type="ECO:0000256" key="3">
    <source>
        <dbReference type="PROSITE-ProRule" id="PRU00283"/>
    </source>
</evidence>
<dbReference type="AlphaFoldDB" id="A0A2T9YKI6"/>
<evidence type="ECO:0000256" key="1">
    <source>
        <dbReference type="ARBA" id="ARBA00023054"/>
    </source>
</evidence>
<dbReference type="SUPFAM" id="SSF52540">
    <property type="entry name" value="P-loop containing nucleoside triphosphate hydrolases"/>
    <property type="match status" value="1"/>
</dbReference>
<evidence type="ECO:0000313" key="6">
    <source>
        <dbReference type="Proteomes" id="UP000245383"/>
    </source>
</evidence>
<name>A0A2T9YKI6_9FUNG</name>
<dbReference type="GO" id="GO:0003777">
    <property type="term" value="F:microtubule motor activity"/>
    <property type="evidence" value="ECO:0007669"/>
    <property type="project" value="InterPro"/>
</dbReference>
<dbReference type="GO" id="GO:0007018">
    <property type="term" value="P:microtubule-based movement"/>
    <property type="evidence" value="ECO:0007669"/>
    <property type="project" value="InterPro"/>
</dbReference>
<dbReference type="SMART" id="SM00129">
    <property type="entry name" value="KISc"/>
    <property type="match status" value="1"/>
</dbReference>
<dbReference type="Pfam" id="PF00225">
    <property type="entry name" value="Kinesin"/>
    <property type="match status" value="1"/>
</dbReference>
<evidence type="ECO:0000256" key="2">
    <source>
        <dbReference type="ARBA" id="ARBA00023175"/>
    </source>
</evidence>
<keyword evidence="2 3" id="KW-0505">Motor protein</keyword>
<dbReference type="OrthoDB" id="3176171at2759"/>
<dbReference type="GO" id="GO:0005524">
    <property type="term" value="F:ATP binding"/>
    <property type="evidence" value="ECO:0007669"/>
    <property type="project" value="UniProtKB-UniRule"/>
</dbReference>
<comment type="similarity">
    <text evidence="3">Belongs to the TRAFAC class myosin-kinesin ATPase superfamily. Kinesin family.</text>
</comment>
<reference evidence="5 6" key="1">
    <citation type="journal article" date="2018" name="MBio">
        <title>Comparative Genomics Reveals the Core Gene Toolbox for the Fungus-Insect Symbiosis.</title>
        <authorList>
            <person name="Wang Y."/>
            <person name="Stata M."/>
            <person name="Wang W."/>
            <person name="Stajich J.E."/>
            <person name="White M.M."/>
            <person name="Moncalvo J.M."/>
        </authorList>
    </citation>
    <scope>NUCLEOTIDE SEQUENCE [LARGE SCALE GENOMIC DNA]</scope>
    <source>
        <strain evidence="5 6">SWE-8-4</strain>
    </source>
</reference>
<comment type="caution">
    <text evidence="5">The sequence shown here is derived from an EMBL/GenBank/DDBJ whole genome shotgun (WGS) entry which is preliminary data.</text>
</comment>
<dbReference type="Gene3D" id="3.40.850.10">
    <property type="entry name" value="Kinesin motor domain"/>
    <property type="match status" value="1"/>
</dbReference>
<dbReference type="STRING" id="133385.A0A2T9YKI6"/>
<evidence type="ECO:0000313" key="5">
    <source>
        <dbReference type="EMBL" id="PVU92843.1"/>
    </source>
</evidence>
<dbReference type="InterPro" id="IPR027417">
    <property type="entry name" value="P-loop_NTPase"/>
</dbReference>
<dbReference type="InterPro" id="IPR036961">
    <property type="entry name" value="Kinesin_motor_dom_sf"/>
</dbReference>
<sequence length="177" mass="19952">MKDNINVAIRIRPQTEKEETSFASSSSAFSWAINENTISQVTKTDSKAYLGTSYTFDKVYNQDSKTHEIYYGAVDDIVKSAMNGINATVFAYGQTSSGKTHTMYGKSNEAGIINLAIREVFDHIEKNNRRQFIVRMSYLEIYNEIVSDLLDPNRKNLKISENANASSLTHLILFTSL</sequence>
<keyword evidence="1" id="KW-0175">Coiled coil</keyword>
<dbReference type="EMBL" id="MBFR01000147">
    <property type="protein sequence ID" value="PVU92843.1"/>
    <property type="molecule type" value="Genomic_DNA"/>
</dbReference>